<organism evidence="9 10">
    <name type="scientific">Cuscuta australis</name>
    <dbReference type="NCBI Taxonomy" id="267555"/>
    <lineage>
        <taxon>Eukaryota</taxon>
        <taxon>Viridiplantae</taxon>
        <taxon>Streptophyta</taxon>
        <taxon>Embryophyta</taxon>
        <taxon>Tracheophyta</taxon>
        <taxon>Spermatophyta</taxon>
        <taxon>Magnoliopsida</taxon>
        <taxon>eudicotyledons</taxon>
        <taxon>Gunneridae</taxon>
        <taxon>Pentapetalae</taxon>
        <taxon>asterids</taxon>
        <taxon>lamiids</taxon>
        <taxon>Solanales</taxon>
        <taxon>Convolvulaceae</taxon>
        <taxon>Cuscuteae</taxon>
        <taxon>Cuscuta</taxon>
        <taxon>Cuscuta subgen. Grammica</taxon>
        <taxon>Cuscuta sect. Cleistogrammica</taxon>
    </lineage>
</organism>
<gene>
    <name evidence="9" type="ORF">DM860_009520</name>
</gene>
<dbReference type="Pfam" id="PF01553">
    <property type="entry name" value="Acyltransferase"/>
    <property type="match status" value="1"/>
</dbReference>
<dbReference type="PRINTS" id="PR00979">
    <property type="entry name" value="TAFAZZIN"/>
</dbReference>
<comment type="caution">
    <text evidence="9">The sequence shown here is derived from an EMBL/GenBank/DDBJ whole genome shotgun (WGS) entry which is preliminary data.</text>
</comment>
<dbReference type="InterPro" id="IPR002123">
    <property type="entry name" value="Plipid/glycerol_acylTrfase"/>
</dbReference>
<dbReference type="SUPFAM" id="SSF69593">
    <property type="entry name" value="Glycerol-3-phosphate (1)-acyltransferase"/>
    <property type="match status" value="1"/>
</dbReference>
<dbReference type="Proteomes" id="UP000249390">
    <property type="component" value="Unassembled WGS sequence"/>
</dbReference>
<sequence>MMARRIMESAASGNHLGGVPRKVVIAAVGCFAKAVANLINTTTVHNADTLLRLVTSRPPGIPLITVSNHMSTLDDPVMWGFKGFPTCDAKLARWVLAAEDICFKNTVFSYFFRLGKCIPITRGGGIYQEHMNEAVERLSNGAWLHTFPEGKVRQEDASIRRLKWGTASLIARAPVTPIVLPIIHHGFEKVMPEDYVFGRRPPFPLCNRKISIAVGEPMEFDLPALRQMALSSSERPSSHTGSQWPKTVQGGLDEAAQRYLYTTISDQIRTAMEKLRSFCKAEMKSGECSSISSQK</sequence>
<evidence type="ECO:0000256" key="1">
    <source>
        <dbReference type="ARBA" id="ARBA00004370"/>
    </source>
</evidence>
<evidence type="ECO:0000256" key="7">
    <source>
        <dbReference type="RuleBase" id="RU365062"/>
    </source>
</evidence>
<protein>
    <recommendedName>
        <fullName evidence="7">Tafazzin family protein</fullName>
    </recommendedName>
</protein>
<evidence type="ECO:0000313" key="10">
    <source>
        <dbReference type="Proteomes" id="UP000249390"/>
    </source>
</evidence>
<feature type="domain" description="Phospholipid/glycerol acyltransferase" evidence="8">
    <location>
        <begin position="63"/>
        <end position="187"/>
    </location>
</feature>
<keyword evidence="6" id="KW-0012">Acyltransferase</keyword>
<evidence type="ECO:0000259" key="8">
    <source>
        <dbReference type="SMART" id="SM00563"/>
    </source>
</evidence>
<name>A0A328DJN5_9ASTE</name>
<dbReference type="SMART" id="SM00563">
    <property type="entry name" value="PlsC"/>
    <property type="match status" value="1"/>
</dbReference>
<dbReference type="PANTHER" id="PTHR12497:SF5">
    <property type="entry name" value="N-ACYLPHOSPHATIDYLETHANOLAMINE SYNTHASE"/>
    <property type="match status" value="1"/>
</dbReference>
<dbReference type="GO" id="GO:0016020">
    <property type="term" value="C:membrane"/>
    <property type="evidence" value="ECO:0007669"/>
    <property type="project" value="UniProtKB-SubCell"/>
</dbReference>
<evidence type="ECO:0000256" key="3">
    <source>
        <dbReference type="ARBA" id="ARBA00022679"/>
    </source>
</evidence>
<proteinExistence type="inferred from homology"/>
<dbReference type="AlphaFoldDB" id="A0A328DJN5"/>
<keyword evidence="3" id="KW-0808">Transferase</keyword>
<evidence type="ECO:0000313" key="9">
    <source>
        <dbReference type="EMBL" id="RAL45656.1"/>
    </source>
</evidence>
<evidence type="ECO:0000256" key="6">
    <source>
        <dbReference type="ARBA" id="ARBA00023315"/>
    </source>
</evidence>
<accession>A0A328DJN5</accession>
<dbReference type="EMBL" id="NQVE01000129">
    <property type="protein sequence ID" value="RAL45656.1"/>
    <property type="molecule type" value="Genomic_DNA"/>
</dbReference>
<keyword evidence="5" id="KW-0472">Membrane</keyword>
<dbReference type="InterPro" id="IPR000872">
    <property type="entry name" value="Tafazzin"/>
</dbReference>
<comment type="similarity">
    <text evidence="2 7">Belongs to the taffazin family.</text>
</comment>
<dbReference type="GO" id="GO:0008374">
    <property type="term" value="F:O-acyltransferase activity"/>
    <property type="evidence" value="ECO:0007669"/>
    <property type="project" value="TreeGrafter"/>
</dbReference>
<dbReference type="GO" id="GO:0006644">
    <property type="term" value="P:phospholipid metabolic process"/>
    <property type="evidence" value="ECO:0007669"/>
    <property type="project" value="InterPro"/>
</dbReference>
<keyword evidence="4" id="KW-0443">Lipid metabolism</keyword>
<comment type="subcellular location">
    <subcellularLocation>
        <location evidence="1">Membrane</location>
    </subcellularLocation>
</comment>
<dbReference type="PANTHER" id="PTHR12497">
    <property type="entry name" value="TAZ PROTEIN TAFAZZIN"/>
    <property type="match status" value="1"/>
</dbReference>
<evidence type="ECO:0000256" key="5">
    <source>
        <dbReference type="ARBA" id="ARBA00023136"/>
    </source>
</evidence>
<evidence type="ECO:0000256" key="2">
    <source>
        <dbReference type="ARBA" id="ARBA00010524"/>
    </source>
</evidence>
<keyword evidence="10" id="KW-1185">Reference proteome</keyword>
<reference evidence="9 10" key="1">
    <citation type="submission" date="2018-06" db="EMBL/GenBank/DDBJ databases">
        <title>The Genome of Cuscuta australis (Dodder) Provides Insight into the Evolution of Plant Parasitism.</title>
        <authorList>
            <person name="Liu H."/>
        </authorList>
    </citation>
    <scope>NUCLEOTIDE SEQUENCE [LARGE SCALE GENOMIC DNA]</scope>
    <source>
        <strain evidence="10">cv. Yunnan</strain>
        <tissue evidence="9">Vines</tissue>
    </source>
</reference>
<dbReference type="CDD" id="cd07989">
    <property type="entry name" value="LPLAT_AGPAT-like"/>
    <property type="match status" value="1"/>
</dbReference>
<evidence type="ECO:0000256" key="4">
    <source>
        <dbReference type="ARBA" id="ARBA00023098"/>
    </source>
</evidence>